<dbReference type="EMBL" id="CP002198">
    <property type="protein sequence ID" value="ADN17353.1"/>
    <property type="molecule type" value="Genomic_DNA"/>
</dbReference>
<evidence type="ECO:0000313" key="2">
    <source>
        <dbReference type="EMBL" id="ADN17353.1"/>
    </source>
</evidence>
<dbReference type="eggNOG" id="COG3021">
    <property type="taxonomic scope" value="Bacteria"/>
</dbReference>
<dbReference type="OrthoDB" id="583732at2"/>
<dbReference type="RefSeq" id="WP_013325391.1">
    <property type="nucleotide sequence ID" value="NC_014501.1"/>
</dbReference>
<keyword evidence="3" id="KW-1185">Reference proteome</keyword>
<dbReference type="Proteomes" id="UP000008206">
    <property type="component" value="Chromosome"/>
</dbReference>
<keyword evidence="1" id="KW-0472">Membrane</keyword>
<keyword evidence="1" id="KW-0812">Transmembrane</keyword>
<protein>
    <submittedName>
        <fullName evidence="2">Uncharacterized protein</fullName>
    </submittedName>
</protein>
<organism evidence="2 3">
    <name type="scientific">Gloeothece verrucosa (strain PCC 7822)</name>
    <name type="common">Cyanothece sp. (strain PCC 7822)</name>
    <dbReference type="NCBI Taxonomy" id="497965"/>
    <lineage>
        <taxon>Bacteria</taxon>
        <taxon>Bacillati</taxon>
        <taxon>Cyanobacteriota</taxon>
        <taxon>Cyanophyceae</taxon>
        <taxon>Oscillatoriophycideae</taxon>
        <taxon>Chroococcales</taxon>
        <taxon>Aphanothecaceae</taxon>
        <taxon>Gloeothece</taxon>
        <taxon>Gloeothece verrucosa</taxon>
    </lineage>
</organism>
<evidence type="ECO:0000313" key="3">
    <source>
        <dbReference type="Proteomes" id="UP000008206"/>
    </source>
</evidence>
<dbReference type="AlphaFoldDB" id="E0U995"/>
<feature type="transmembrane region" description="Helical" evidence="1">
    <location>
        <begin position="12"/>
        <end position="30"/>
    </location>
</feature>
<name>E0U995_GLOV7</name>
<accession>E0U995</accession>
<proteinExistence type="predicted"/>
<sequence length="115" mass="12139">MDKLVSEIASLGVPGLIFLFLIAVSGYAGAAAITTALATLGGPFGMIGGVGVLLLLTKISKGITKYGVDELAKSVVKKMIEEGKTQESIIKEVENFPLISSDLKKKLRKFVEGQQ</sequence>
<dbReference type="KEGG" id="cyj:Cyan7822_5478"/>
<reference evidence="3" key="1">
    <citation type="journal article" date="2011" name="MBio">
        <title>Novel metabolic attributes of the genus Cyanothece, comprising a group of unicellular nitrogen-fixing Cyanobacteria.</title>
        <authorList>
            <person name="Bandyopadhyay A."/>
            <person name="Elvitigala T."/>
            <person name="Welsh E."/>
            <person name="Stockel J."/>
            <person name="Liberton M."/>
            <person name="Min H."/>
            <person name="Sherman L.A."/>
            <person name="Pakrasi H.B."/>
        </authorList>
    </citation>
    <scope>NUCLEOTIDE SEQUENCE [LARGE SCALE GENOMIC DNA]</scope>
    <source>
        <strain evidence="3">PCC 7822</strain>
    </source>
</reference>
<dbReference type="HOGENOM" id="CLU_120435_3_0_3"/>
<gene>
    <name evidence="2" type="ordered locus">Cyan7822_5478</name>
</gene>
<keyword evidence="1" id="KW-1133">Transmembrane helix</keyword>
<evidence type="ECO:0000256" key="1">
    <source>
        <dbReference type="SAM" id="Phobius"/>
    </source>
</evidence>
<feature type="transmembrane region" description="Helical" evidence="1">
    <location>
        <begin position="36"/>
        <end position="56"/>
    </location>
</feature>